<reference evidence="2 3" key="1">
    <citation type="journal article" date="2012" name="Eukaryot. Cell">
        <title>Genome sequence of the fungus Glarea lozoyensis: the first genome sequence of a species from the Helotiaceae family.</title>
        <authorList>
            <person name="Youssar L."/>
            <person name="Gruening B.A."/>
            <person name="Erxleben A."/>
            <person name="Guenther S."/>
            <person name="Huettel W."/>
        </authorList>
    </citation>
    <scope>NUCLEOTIDE SEQUENCE [LARGE SCALE GENOMIC DNA]</scope>
    <source>
        <strain evidence="3">ATCC 74030 / MF5533</strain>
    </source>
</reference>
<evidence type="ECO:0000313" key="3">
    <source>
        <dbReference type="Proteomes" id="UP000005446"/>
    </source>
</evidence>
<evidence type="ECO:0000313" key="2">
    <source>
        <dbReference type="EMBL" id="EHK97016.1"/>
    </source>
</evidence>
<accession>H0EWU7</accession>
<proteinExistence type="predicted"/>
<dbReference type="InParanoid" id="H0EWU7"/>
<dbReference type="AlphaFoldDB" id="H0EWU7"/>
<organism evidence="2 3">
    <name type="scientific">Glarea lozoyensis (strain ATCC 74030 / MF5533)</name>
    <dbReference type="NCBI Taxonomy" id="1104152"/>
    <lineage>
        <taxon>Eukaryota</taxon>
        <taxon>Fungi</taxon>
        <taxon>Dikarya</taxon>
        <taxon>Ascomycota</taxon>
        <taxon>Pezizomycotina</taxon>
        <taxon>Leotiomycetes</taxon>
        <taxon>Helotiales</taxon>
        <taxon>Helotiaceae</taxon>
        <taxon>Glarea</taxon>
    </lineage>
</organism>
<feature type="compositionally biased region" description="Polar residues" evidence="1">
    <location>
        <begin position="236"/>
        <end position="253"/>
    </location>
</feature>
<feature type="compositionally biased region" description="Acidic residues" evidence="1">
    <location>
        <begin position="282"/>
        <end position="342"/>
    </location>
</feature>
<comment type="caution">
    <text evidence="2">The sequence shown here is derived from an EMBL/GenBank/DDBJ whole genome shotgun (WGS) entry which is preliminary data.</text>
</comment>
<protein>
    <submittedName>
        <fullName evidence="2">Uncharacterized protein</fullName>
    </submittedName>
</protein>
<keyword evidence="3" id="KW-1185">Reference proteome</keyword>
<gene>
    <name evidence="2" type="ORF">M7I_7271</name>
</gene>
<feature type="region of interest" description="Disordered" evidence="1">
    <location>
        <begin position="281"/>
        <end position="342"/>
    </location>
</feature>
<dbReference type="EMBL" id="AGUE01000213">
    <property type="protein sequence ID" value="EHK97016.1"/>
    <property type="molecule type" value="Genomic_DNA"/>
</dbReference>
<name>H0EWU7_GLAL7</name>
<dbReference type="OrthoDB" id="10254945at2759"/>
<evidence type="ECO:0000256" key="1">
    <source>
        <dbReference type="SAM" id="MobiDB-lite"/>
    </source>
</evidence>
<dbReference type="HOGENOM" id="CLU_811468_0_0_1"/>
<sequence>MHSIWNALKYEEDAERAQRGEPEPYIGSTQLAEIGYAFEHKVFSGIPEPFRRYPEDGFEGMTLPLGFWCQAIWPTTRWAEQSANPVLKTPELPETQEMYPIPVTFYEDMQSEDFWGRSRGQGALIRCEDEAKRGQKGVPEPIRIRKNNVLDERRKYNLIDVQDEAGIVGMESNEAEKQRVLGRFDKTDGEPSIPLFNEGVIRLKKAKLDESEPIEQRKREIRLVAKHLEEIRQGTLDPSQNSSPLGVGGNRQTCPESWINPVDLWIRKASEIYWDIDRLYSSDDDESNEESDDEGQDAMDTDQDEEVPANTEFDEEAEDSDMPEYDEEAGNETEDSMDIDEY</sequence>
<dbReference type="Proteomes" id="UP000005446">
    <property type="component" value="Unassembled WGS sequence"/>
</dbReference>
<feature type="region of interest" description="Disordered" evidence="1">
    <location>
        <begin position="232"/>
        <end position="253"/>
    </location>
</feature>